<dbReference type="PANTHER" id="PTHR33797">
    <property type="entry name" value="ORGANIC HYDROPEROXIDE RESISTANCE PROTEIN-LIKE"/>
    <property type="match status" value="1"/>
</dbReference>
<dbReference type="GO" id="GO:0006979">
    <property type="term" value="P:response to oxidative stress"/>
    <property type="evidence" value="ECO:0007669"/>
    <property type="project" value="InterPro"/>
</dbReference>
<evidence type="ECO:0000313" key="6">
    <source>
        <dbReference type="EMBL" id="VFR84071.1"/>
    </source>
</evidence>
<dbReference type="EMBL" id="CAADIZ010000023">
    <property type="protein sequence ID" value="VFS23364.1"/>
    <property type="molecule type" value="Genomic_DNA"/>
</dbReference>
<dbReference type="NCBIfam" id="TIGR03561">
    <property type="entry name" value="organ_hyd_perox"/>
    <property type="match status" value="1"/>
</dbReference>
<dbReference type="InterPro" id="IPR036102">
    <property type="entry name" value="OsmC/Ohrsf"/>
</dbReference>
<evidence type="ECO:0000313" key="3">
    <source>
        <dbReference type="EMBL" id="VFR54745.1"/>
    </source>
</evidence>
<name>A0A484VGT0_9ZZZZ</name>
<evidence type="ECO:0000313" key="8">
    <source>
        <dbReference type="EMBL" id="VFS23364.1"/>
    </source>
</evidence>
<dbReference type="Pfam" id="PF02566">
    <property type="entry name" value="OsmC"/>
    <property type="match status" value="1"/>
</dbReference>
<gene>
    <name evidence="2" type="ORF">ANT2_2907</name>
    <name evidence="4" type="ORF">ANT3_2909</name>
    <name evidence="3" type="ORF">BRI6_3022</name>
    <name evidence="5" type="ORF">BRI9_3083</name>
    <name evidence="7" type="ORF">IVO3_3079</name>
    <name evidence="6" type="ORF">RAN3_2898</name>
    <name evidence="8" type="ORF">RAN7_3054</name>
</gene>
<organism evidence="7">
    <name type="scientific">plant metagenome</name>
    <dbReference type="NCBI Taxonomy" id="1297885"/>
    <lineage>
        <taxon>unclassified sequences</taxon>
        <taxon>metagenomes</taxon>
        <taxon>organismal metagenomes</taxon>
    </lineage>
</organism>
<dbReference type="EMBL" id="CAADIP010000073">
    <property type="protein sequence ID" value="VFR98778.1"/>
    <property type="molecule type" value="Genomic_DNA"/>
</dbReference>
<dbReference type="EMBL" id="CAADII010000036">
    <property type="protein sequence ID" value="VFR54745.1"/>
    <property type="molecule type" value="Genomic_DNA"/>
</dbReference>
<dbReference type="SUPFAM" id="SSF82784">
    <property type="entry name" value="OsmC-like"/>
    <property type="match status" value="1"/>
</dbReference>
<evidence type="ECO:0000313" key="2">
    <source>
        <dbReference type="EMBL" id="VFR51206.1"/>
    </source>
</evidence>
<accession>A0A484VGT0</accession>
<evidence type="ECO:0000313" key="7">
    <source>
        <dbReference type="EMBL" id="VFR98778.1"/>
    </source>
</evidence>
<evidence type="ECO:0000313" key="5">
    <source>
        <dbReference type="EMBL" id="VFR80143.1"/>
    </source>
</evidence>
<dbReference type="Gene3D" id="3.30.300.20">
    <property type="match status" value="1"/>
</dbReference>
<dbReference type="EMBL" id="CAADIG010000033">
    <property type="protein sequence ID" value="VFR51206.1"/>
    <property type="molecule type" value="Genomic_DNA"/>
</dbReference>
<dbReference type="AlphaFoldDB" id="A0A484VGT0"/>
<reference evidence="7" key="1">
    <citation type="submission" date="2019-03" db="EMBL/GenBank/DDBJ databases">
        <authorList>
            <person name="Danneels B."/>
        </authorList>
    </citation>
    <scope>NUCLEOTIDE SEQUENCE</scope>
</reference>
<proteinExistence type="inferred from homology"/>
<evidence type="ECO:0000256" key="1">
    <source>
        <dbReference type="ARBA" id="ARBA00007378"/>
    </source>
</evidence>
<dbReference type="EMBL" id="CAADIK010000048">
    <property type="protein sequence ID" value="VFR80143.1"/>
    <property type="molecule type" value="Genomic_DNA"/>
</dbReference>
<dbReference type="Gene3D" id="2.20.25.10">
    <property type="match status" value="1"/>
</dbReference>
<protein>
    <submittedName>
        <fullName evidence="7">Organic hydroperoxide resistance protein</fullName>
    </submittedName>
</protein>
<dbReference type="EMBL" id="CAADID010000011">
    <property type="protein sequence ID" value="VFR63259.1"/>
    <property type="molecule type" value="Genomic_DNA"/>
</dbReference>
<dbReference type="InterPro" id="IPR003718">
    <property type="entry name" value="OsmC/Ohr_fam"/>
</dbReference>
<evidence type="ECO:0000313" key="4">
    <source>
        <dbReference type="EMBL" id="VFR63259.1"/>
    </source>
</evidence>
<dbReference type="EMBL" id="CAADIO010000010">
    <property type="protein sequence ID" value="VFR84071.1"/>
    <property type="molecule type" value="Genomic_DNA"/>
</dbReference>
<dbReference type="PANTHER" id="PTHR33797:SF2">
    <property type="entry name" value="ORGANIC HYDROPEROXIDE RESISTANCE PROTEIN-LIKE"/>
    <property type="match status" value="1"/>
</dbReference>
<sequence length="141" mass="14374">MSIEKVLYRAEATATGGREGRAVSSDGALDATLSTPRELGGAGGAGTNPEQLFAAGYSACFLGALKFVAGREKVALPADVSITGKVGIGQIPTGFGIEAELIISLPGLDRDQAQALIEKAHVVCPYSNATRGNIDVTLTLA</sequence>
<dbReference type="InterPro" id="IPR019953">
    <property type="entry name" value="OHR"/>
</dbReference>
<dbReference type="InterPro" id="IPR015946">
    <property type="entry name" value="KH_dom-like_a/b"/>
</dbReference>
<comment type="similarity">
    <text evidence="1">Belongs to the OsmC/Ohr family.</text>
</comment>